<dbReference type="Proteomes" id="UP000772618">
    <property type="component" value="Unassembled WGS sequence"/>
</dbReference>
<keyword evidence="2" id="KW-1185">Reference proteome</keyword>
<protein>
    <recommendedName>
        <fullName evidence="3">Type II toxin-antitoxin system RelE/ParE family toxin</fullName>
    </recommendedName>
</protein>
<name>A0ABS5VYY9_9BACT</name>
<reference evidence="1 2" key="1">
    <citation type="submission" date="2021-05" db="EMBL/GenBank/DDBJ databases">
        <title>A Polyphasic approach of four new species of the genus Ohtaekwangia: Ohtaekwangia histidinii sp. nov., Ohtaekwangia cretensis sp. nov., Ohtaekwangia indiensis sp. nov., Ohtaekwangia reichenbachii sp. nov. from diverse environment.</title>
        <authorList>
            <person name="Octaviana S."/>
        </authorList>
    </citation>
    <scope>NUCLEOTIDE SEQUENCE [LARGE SCALE GENOMIC DNA]</scope>
    <source>
        <strain evidence="1 2">PWU20</strain>
    </source>
</reference>
<organism evidence="1 2">
    <name type="scientific">Chryseosolibacter indicus</name>
    <dbReference type="NCBI Taxonomy" id="2782351"/>
    <lineage>
        <taxon>Bacteria</taxon>
        <taxon>Pseudomonadati</taxon>
        <taxon>Bacteroidota</taxon>
        <taxon>Cytophagia</taxon>
        <taxon>Cytophagales</taxon>
        <taxon>Chryseotaleaceae</taxon>
        <taxon>Chryseosolibacter</taxon>
    </lineage>
</organism>
<dbReference type="RefSeq" id="WP_254157466.1">
    <property type="nucleotide sequence ID" value="NZ_JAHESD010000096.1"/>
</dbReference>
<dbReference type="InterPro" id="IPR035093">
    <property type="entry name" value="RelE/ParE_toxin_dom_sf"/>
</dbReference>
<gene>
    <name evidence="1" type="ORF">KK060_23590</name>
</gene>
<comment type="caution">
    <text evidence="1">The sequence shown here is derived from an EMBL/GenBank/DDBJ whole genome shotgun (WGS) entry which is preliminary data.</text>
</comment>
<evidence type="ECO:0008006" key="3">
    <source>
        <dbReference type="Google" id="ProtNLM"/>
    </source>
</evidence>
<dbReference type="Gene3D" id="3.30.2310.20">
    <property type="entry name" value="RelE-like"/>
    <property type="match status" value="1"/>
</dbReference>
<accession>A0ABS5VYY9</accession>
<sequence length="90" mass="10326">MIVSIRHSVLKSLFEKGTAAGISRELKDFLLLWLSVIHAAKDLRDLSIKNISILEEGTNSYRLRVHGVGIFSFRFVDGEIRQLDYKHELN</sequence>
<proteinExistence type="predicted"/>
<dbReference type="EMBL" id="JAHESD010000096">
    <property type="protein sequence ID" value="MBT1706283.1"/>
    <property type="molecule type" value="Genomic_DNA"/>
</dbReference>
<evidence type="ECO:0000313" key="2">
    <source>
        <dbReference type="Proteomes" id="UP000772618"/>
    </source>
</evidence>
<evidence type="ECO:0000313" key="1">
    <source>
        <dbReference type="EMBL" id="MBT1706283.1"/>
    </source>
</evidence>